<feature type="repeat" description="ANK" evidence="3">
    <location>
        <begin position="510"/>
        <end position="543"/>
    </location>
</feature>
<evidence type="ECO:0000256" key="2">
    <source>
        <dbReference type="ARBA" id="ARBA00023043"/>
    </source>
</evidence>
<gene>
    <name evidence="5" type="primary">Aste57867_21877</name>
    <name evidence="4" type="ORF">As57867_021808</name>
    <name evidence="5" type="ORF">ASTE57867_21877</name>
</gene>
<reference evidence="5 6" key="1">
    <citation type="submission" date="2019-03" db="EMBL/GenBank/DDBJ databases">
        <authorList>
            <person name="Gaulin E."/>
            <person name="Dumas B."/>
        </authorList>
    </citation>
    <scope>NUCLEOTIDE SEQUENCE [LARGE SCALE GENOMIC DNA]</scope>
    <source>
        <strain evidence="5">CBS 568.67</strain>
    </source>
</reference>
<keyword evidence="6" id="KW-1185">Reference proteome</keyword>
<evidence type="ECO:0000256" key="1">
    <source>
        <dbReference type="ARBA" id="ARBA00022737"/>
    </source>
</evidence>
<evidence type="ECO:0000256" key="3">
    <source>
        <dbReference type="PROSITE-ProRule" id="PRU00023"/>
    </source>
</evidence>
<evidence type="ECO:0000313" key="5">
    <source>
        <dbReference type="EMBL" id="VFT98545.1"/>
    </source>
</evidence>
<evidence type="ECO:0000313" key="6">
    <source>
        <dbReference type="Proteomes" id="UP000332933"/>
    </source>
</evidence>
<organism evidence="5 6">
    <name type="scientific">Aphanomyces stellatus</name>
    <dbReference type="NCBI Taxonomy" id="120398"/>
    <lineage>
        <taxon>Eukaryota</taxon>
        <taxon>Sar</taxon>
        <taxon>Stramenopiles</taxon>
        <taxon>Oomycota</taxon>
        <taxon>Saprolegniomycetes</taxon>
        <taxon>Saprolegniales</taxon>
        <taxon>Verrucalvaceae</taxon>
        <taxon>Aphanomyces</taxon>
    </lineage>
</organism>
<protein>
    <submittedName>
        <fullName evidence="5">Aste57867_21877 protein</fullName>
    </submittedName>
</protein>
<keyword evidence="2 3" id="KW-0040">ANK repeat</keyword>
<accession>A0A485LK09</accession>
<reference evidence="4" key="2">
    <citation type="submission" date="2019-06" db="EMBL/GenBank/DDBJ databases">
        <title>Genomics analysis of Aphanomyces spp. identifies a new class of oomycete effector associated with host adaptation.</title>
        <authorList>
            <person name="Gaulin E."/>
        </authorList>
    </citation>
    <scope>NUCLEOTIDE SEQUENCE</scope>
    <source>
        <strain evidence="4">CBS 578.67</strain>
    </source>
</reference>
<dbReference type="SMART" id="SM00248">
    <property type="entry name" value="ANK"/>
    <property type="match status" value="14"/>
</dbReference>
<proteinExistence type="predicted"/>
<dbReference type="Gene3D" id="1.25.40.20">
    <property type="entry name" value="Ankyrin repeat-containing domain"/>
    <property type="match status" value="5"/>
</dbReference>
<dbReference type="PANTHER" id="PTHR24198:SF165">
    <property type="entry name" value="ANKYRIN REPEAT-CONTAINING PROTEIN-RELATED"/>
    <property type="match status" value="1"/>
</dbReference>
<evidence type="ECO:0000313" key="4">
    <source>
        <dbReference type="EMBL" id="KAF0686271.1"/>
    </source>
</evidence>
<dbReference type="InterPro" id="IPR036770">
    <property type="entry name" value="Ankyrin_rpt-contain_sf"/>
</dbReference>
<dbReference type="Proteomes" id="UP000332933">
    <property type="component" value="Unassembled WGS sequence"/>
</dbReference>
<dbReference type="PANTHER" id="PTHR24198">
    <property type="entry name" value="ANKYRIN REPEAT AND PROTEIN KINASE DOMAIN-CONTAINING PROTEIN"/>
    <property type="match status" value="1"/>
</dbReference>
<dbReference type="EMBL" id="CAADRA010007037">
    <property type="protein sequence ID" value="VFT98545.1"/>
    <property type="molecule type" value="Genomic_DNA"/>
</dbReference>
<dbReference type="OrthoDB" id="2143442at2759"/>
<dbReference type="PROSITE" id="PS50088">
    <property type="entry name" value="ANK_REPEAT"/>
    <property type="match status" value="1"/>
</dbReference>
<sequence length="619" mass="67785">MTRSKRTPYVPCHRELDQPMRMQMEDATTFGDGGVAEGEDVQPVLDFLNQLDNADRAETDINFETQHGMTPLIFVSISGMHGKLERLLADPALDINYRNKFECSAVIAACESNQVEVVKALAAQPSLQRSDLNAGFCLACREGHVPVIEYLLTCADLNHEYALQTHDDDHVYTGFDNACAYDRLNVISLLLEHYKTTSLACIKELVVSGFNMACRMDHEDVVEFLLNRDELDKTLMNQGFHEACVGGSLSIVKTLLTHPEVDVNFGVSLNQEDAEEMEMFPNGVTSFFLACQENHKPVVALLLDHPQLDPVQISYALCAAQEMDMVELLLAHPNASLHTGVGGLPPLTIACVDGHLPKLTRLLQEPSIDVNYKHDNGTTAFMVACANGFVDAAKQLLLQPKLEMTLTNQHGASVMSIAAEAGHLDIVALLLQYPAFNNATEIGEALSVACAHGQVEVVEHFLDYPEIDAKQLQLGLFLACQQGFGDVVACLLQSAHPLDINGAVDIPDHGKMTSLFVAAGNGHADVLSKLLMQPGINVNRVDGTADVPLVEAMIHDLRDIAELLVAHPTIDIHCKNAAGETALIVARINKNRELEALLVRSIDGRQQKRRKMDMQTANH</sequence>
<dbReference type="Pfam" id="PF12796">
    <property type="entry name" value="Ank_2"/>
    <property type="match status" value="2"/>
</dbReference>
<name>A0A485LK09_9STRA</name>
<dbReference type="EMBL" id="VJMH01007011">
    <property type="protein sequence ID" value="KAF0686271.1"/>
    <property type="molecule type" value="Genomic_DNA"/>
</dbReference>
<dbReference type="SUPFAM" id="SSF48403">
    <property type="entry name" value="Ankyrin repeat"/>
    <property type="match status" value="3"/>
</dbReference>
<keyword evidence="1" id="KW-0677">Repeat</keyword>
<dbReference type="InterPro" id="IPR002110">
    <property type="entry name" value="Ankyrin_rpt"/>
</dbReference>
<dbReference type="AlphaFoldDB" id="A0A485LK09"/>